<proteinExistence type="inferred from homology"/>
<reference evidence="7" key="1">
    <citation type="thesis" date="2020" institute="ProQuest LLC" country="789 East Eisenhower Parkway, Ann Arbor, MI, USA">
        <title>Comparative Genomics and Chromosome Evolution.</title>
        <authorList>
            <person name="Mudd A.B."/>
        </authorList>
    </citation>
    <scope>NUCLEOTIDE SEQUENCE</scope>
    <source>
        <strain evidence="7">237g6f4</strain>
        <tissue evidence="7">Blood</tissue>
    </source>
</reference>
<keyword evidence="3" id="KW-0677">Repeat</keyword>
<dbReference type="FunFam" id="1.10.220.10:FF:000003">
    <property type="entry name" value="Annexin"/>
    <property type="match status" value="1"/>
</dbReference>
<dbReference type="GO" id="GO:0005509">
    <property type="term" value="F:calcium ion binding"/>
    <property type="evidence" value="ECO:0007669"/>
    <property type="project" value="InterPro"/>
</dbReference>
<dbReference type="InterPro" id="IPR018502">
    <property type="entry name" value="Annexin_repeat"/>
</dbReference>
<keyword evidence="2" id="KW-0597">Phosphoprotein</keyword>
<dbReference type="FunFam" id="1.10.220.10:FF:000005">
    <property type="entry name" value="Annexin"/>
    <property type="match status" value="1"/>
</dbReference>
<dbReference type="GO" id="GO:0012506">
    <property type="term" value="C:vesicle membrane"/>
    <property type="evidence" value="ECO:0007669"/>
    <property type="project" value="TreeGrafter"/>
</dbReference>
<dbReference type="GO" id="GO:0005634">
    <property type="term" value="C:nucleus"/>
    <property type="evidence" value="ECO:0007669"/>
    <property type="project" value="TreeGrafter"/>
</dbReference>
<dbReference type="FunFam" id="1.10.220.10:FF:000001">
    <property type="entry name" value="Annexin"/>
    <property type="match status" value="1"/>
</dbReference>
<evidence type="ECO:0000256" key="5">
    <source>
        <dbReference type="ARBA" id="ARBA00023216"/>
    </source>
</evidence>
<accession>A0AAV7D6L1</accession>
<keyword evidence="6" id="KW-0111">Calcium/phospholipid-binding</keyword>
<dbReference type="InterPro" id="IPR018252">
    <property type="entry name" value="Annexin_repeat_CS"/>
</dbReference>
<keyword evidence="8" id="KW-1185">Reference proteome</keyword>
<evidence type="ECO:0008006" key="9">
    <source>
        <dbReference type="Google" id="ProtNLM"/>
    </source>
</evidence>
<evidence type="ECO:0000256" key="1">
    <source>
        <dbReference type="ARBA" id="ARBA00007831"/>
    </source>
</evidence>
<dbReference type="Gene3D" id="1.10.220.10">
    <property type="entry name" value="Annexin"/>
    <property type="match status" value="4"/>
</dbReference>
<dbReference type="FunFam" id="1.10.220.10:FF:000002">
    <property type="entry name" value="Annexin"/>
    <property type="match status" value="1"/>
</dbReference>
<comment type="caution">
    <text evidence="7">The sequence shown here is derived from an EMBL/GenBank/DDBJ whole genome shotgun (WGS) entry which is preliminary data.</text>
</comment>
<dbReference type="GO" id="GO:0005737">
    <property type="term" value="C:cytoplasm"/>
    <property type="evidence" value="ECO:0007669"/>
    <property type="project" value="TreeGrafter"/>
</dbReference>
<protein>
    <recommendedName>
        <fullName evidence="9">Annexin A10</fullName>
    </recommendedName>
</protein>
<dbReference type="PRINTS" id="PR00196">
    <property type="entry name" value="ANNEXIN"/>
</dbReference>
<gene>
    <name evidence="7" type="ORF">GDO81_000558</name>
</gene>
<evidence type="ECO:0000256" key="4">
    <source>
        <dbReference type="ARBA" id="ARBA00022837"/>
    </source>
</evidence>
<dbReference type="PANTHER" id="PTHR10502">
    <property type="entry name" value="ANNEXIN"/>
    <property type="match status" value="1"/>
</dbReference>
<dbReference type="Pfam" id="PF00191">
    <property type="entry name" value="Annexin"/>
    <property type="match status" value="4"/>
</dbReference>
<dbReference type="InterPro" id="IPR008156">
    <property type="entry name" value="ANX10"/>
</dbReference>
<dbReference type="AlphaFoldDB" id="A0AAV7D6L1"/>
<dbReference type="PROSITE" id="PS51897">
    <property type="entry name" value="ANNEXIN_2"/>
    <property type="match status" value="4"/>
</dbReference>
<keyword evidence="4" id="KW-0106">Calcium</keyword>
<evidence type="ECO:0000256" key="6">
    <source>
        <dbReference type="ARBA" id="ARBA00023302"/>
    </source>
</evidence>
<organism evidence="7 8">
    <name type="scientific">Engystomops pustulosus</name>
    <name type="common">Tungara frog</name>
    <name type="synonym">Physalaemus pustulosus</name>
    <dbReference type="NCBI Taxonomy" id="76066"/>
    <lineage>
        <taxon>Eukaryota</taxon>
        <taxon>Metazoa</taxon>
        <taxon>Chordata</taxon>
        <taxon>Craniata</taxon>
        <taxon>Vertebrata</taxon>
        <taxon>Euteleostomi</taxon>
        <taxon>Amphibia</taxon>
        <taxon>Batrachia</taxon>
        <taxon>Anura</taxon>
        <taxon>Neobatrachia</taxon>
        <taxon>Hyloidea</taxon>
        <taxon>Leptodactylidae</taxon>
        <taxon>Leiuperinae</taxon>
        <taxon>Engystomops</taxon>
    </lineage>
</organism>
<evidence type="ECO:0000256" key="3">
    <source>
        <dbReference type="ARBA" id="ARBA00022737"/>
    </source>
</evidence>
<evidence type="ECO:0000256" key="2">
    <source>
        <dbReference type="ARBA" id="ARBA00022553"/>
    </source>
</evidence>
<dbReference type="InterPro" id="IPR037104">
    <property type="entry name" value="Annexin_sf"/>
</dbReference>
<dbReference type="EMBL" id="WNYA01000001">
    <property type="protein sequence ID" value="KAG8592605.1"/>
    <property type="molecule type" value="Genomic_DNA"/>
</dbReference>
<evidence type="ECO:0000313" key="8">
    <source>
        <dbReference type="Proteomes" id="UP000824782"/>
    </source>
</evidence>
<dbReference type="PROSITE" id="PS00223">
    <property type="entry name" value="ANNEXIN_1"/>
    <property type="match status" value="1"/>
</dbReference>
<sequence length="325" mass="37007">MFCGGYQVQGTIFLNPNCDPMMDAQLIGGALQGFGCDKDVLIDILTQRSSAQRIMIAEAYGSLYGRNLLEDLRENLDGHFKEVMVGLMYSPPAYDAHELWHAMKGAGTDENCLIDILASRTTSDIFQLKEVYLMQYGNNLDQDIYSETSGHFRDALINLAQGVREEGYADPGMAAQDAMVLWEACQRRTGEHKNMMQMMLCNKSHQQLWMVFQEFQNISGQDIATAIEECYDGYFQQLLLAIVSCVRDKPSYFAYRLYSAIHDFGFHNKTIIRTIVARSEIDLFTIRQRYKERYGKSLFHDLKNFASGHYEKALLAICASDGQDF</sequence>
<name>A0AAV7D6L1_ENGPU</name>
<keyword evidence="5" id="KW-0041">Annexin</keyword>
<dbReference type="SMART" id="SM00335">
    <property type="entry name" value="ANX"/>
    <property type="match status" value="4"/>
</dbReference>
<dbReference type="GO" id="GO:0005544">
    <property type="term" value="F:calcium-dependent phospholipid binding"/>
    <property type="evidence" value="ECO:0007669"/>
    <property type="project" value="UniProtKB-KW"/>
</dbReference>
<dbReference type="GO" id="GO:0005886">
    <property type="term" value="C:plasma membrane"/>
    <property type="evidence" value="ECO:0007669"/>
    <property type="project" value="TreeGrafter"/>
</dbReference>
<dbReference type="Proteomes" id="UP000824782">
    <property type="component" value="Unassembled WGS sequence"/>
</dbReference>
<dbReference type="PRINTS" id="PR01809">
    <property type="entry name" value="ANNEXINX"/>
</dbReference>
<evidence type="ECO:0000313" key="7">
    <source>
        <dbReference type="EMBL" id="KAG8592605.1"/>
    </source>
</evidence>
<dbReference type="SUPFAM" id="SSF47874">
    <property type="entry name" value="Annexin"/>
    <property type="match status" value="1"/>
</dbReference>
<dbReference type="GO" id="GO:0001786">
    <property type="term" value="F:phosphatidylserine binding"/>
    <property type="evidence" value="ECO:0007669"/>
    <property type="project" value="TreeGrafter"/>
</dbReference>
<comment type="similarity">
    <text evidence="1">Belongs to the annexin family.</text>
</comment>
<dbReference type="InterPro" id="IPR001464">
    <property type="entry name" value="Annexin"/>
</dbReference>
<dbReference type="PANTHER" id="PTHR10502:SF100">
    <property type="entry name" value="ANNEXIN A10"/>
    <property type="match status" value="1"/>
</dbReference>